<sequence>MGGDEVDPGVFDYSIVHIKVRDEKKNKTYGCTGTMISKRHLLTCLHCVQDDNLTFYTHFTFDTIFDKGAKFNITDFNIHIIDDRVDLAIIEFSKNTKFKHKNMHKMHLVADNMLAPHLQDKIHNKGYVAGYGHYKFQDDKKTGAQIAVSDGRLRIARVPIYPKKVCRSNIRICSSDGKLPFAYHGDSGGPLFFFQNQMSNITKESERDELDFNITHPKRHHKMYQFGLIIGGEINRTYSLPINQFCWWIEEVTRWEVQCEYVFQNRSRRSASPPPQKAAENGSPNSQPFENDENIKDSDISLKSDNSKVLPLSDLPKDEFEDEENEMDAEDLSCILFCINILILIGLVILLCYYFCLKSAESNVQLPTVIQKV</sequence>
<protein>
    <submittedName>
        <fullName evidence="7">Peptidase S1 domain-containing protein</fullName>
    </submittedName>
</protein>
<comment type="similarity">
    <text evidence="2">Belongs to the peptidase S1 family. CLIP subfamily.</text>
</comment>
<keyword evidence="6" id="KW-1185">Reference proteome</keyword>
<dbReference type="Gene3D" id="2.40.10.10">
    <property type="entry name" value="Trypsin-like serine proteases"/>
    <property type="match status" value="1"/>
</dbReference>
<dbReference type="PANTHER" id="PTHR24256">
    <property type="entry name" value="TRYPTASE-RELATED"/>
    <property type="match status" value="1"/>
</dbReference>
<dbReference type="GO" id="GO:0004252">
    <property type="term" value="F:serine-type endopeptidase activity"/>
    <property type="evidence" value="ECO:0007669"/>
    <property type="project" value="InterPro"/>
</dbReference>
<keyword evidence="4" id="KW-1133">Transmembrane helix</keyword>
<dbReference type="Proteomes" id="UP000887578">
    <property type="component" value="Unplaced"/>
</dbReference>
<dbReference type="SMART" id="SM00020">
    <property type="entry name" value="Tryp_SPc"/>
    <property type="match status" value="1"/>
</dbReference>
<evidence type="ECO:0000256" key="1">
    <source>
        <dbReference type="ARBA" id="ARBA00023157"/>
    </source>
</evidence>
<reference evidence="7" key="1">
    <citation type="submission" date="2022-11" db="UniProtKB">
        <authorList>
            <consortium name="WormBaseParasite"/>
        </authorList>
    </citation>
    <scope>IDENTIFICATION</scope>
</reference>
<evidence type="ECO:0000313" key="7">
    <source>
        <dbReference type="WBParaSite" id="PDA_v2.g14667.t1"/>
    </source>
</evidence>
<feature type="domain" description="Peptidase S1" evidence="5">
    <location>
        <begin position="1"/>
        <end position="254"/>
    </location>
</feature>
<evidence type="ECO:0000259" key="5">
    <source>
        <dbReference type="PROSITE" id="PS50240"/>
    </source>
</evidence>
<dbReference type="InterPro" id="IPR001254">
    <property type="entry name" value="Trypsin_dom"/>
</dbReference>
<dbReference type="SUPFAM" id="SSF50494">
    <property type="entry name" value="Trypsin-like serine proteases"/>
    <property type="match status" value="1"/>
</dbReference>
<dbReference type="InterPro" id="IPR043504">
    <property type="entry name" value="Peptidase_S1_PA_chymotrypsin"/>
</dbReference>
<dbReference type="InterPro" id="IPR051487">
    <property type="entry name" value="Ser/Thr_Proteases_Immune/Dev"/>
</dbReference>
<keyword evidence="1" id="KW-1015">Disulfide bond</keyword>
<dbReference type="InterPro" id="IPR009003">
    <property type="entry name" value="Peptidase_S1_PA"/>
</dbReference>
<dbReference type="PROSITE" id="PS50240">
    <property type="entry name" value="TRYPSIN_DOM"/>
    <property type="match status" value="1"/>
</dbReference>
<keyword evidence="4" id="KW-0472">Membrane</keyword>
<dbReference type="GO" id="GO:0006508">
    <property type="term" value="P:proteolysis"/>
    <property type="evidence" value="ECO:0007669"/>
    <property type="project" value="InterPro"/>
</dbReference>
<organism evidence="6 7">
    <name type="scientific">Panagrolaimus davidi</name>
    <dbReference type="NCBI Taxonomy" id="227884"/>
    <lineage>
        <taxon>Eukaryota</taxon>
        <taxon>Metazoa</taxon>
        <taxon>Ecdysozoa</taxon>
        <taxon>Nematoda</taxon>
        <taxon>Chromadorea</taxon>
        <taxon>Rhabditida</taxon>
        <taxon>Tylenchina</taxon>
        <taxon>Panagrolaimomorpha</taxon>
        <taxon>Panagrolaimoidea</taxon>
        <taxon>Panagrolaimidae</taxon>
        <taxon>Panagrolaimus</taxon>
    </lineage>
</organism>
<dbReference type="AlphaFoldDB" id="A0A914P9C7"/>
<evidence type="ECO:0000256" key="3">
    <source>
        <dbReference type="SAM" id="MobiDB-lite"/>
    </source>
</evidence>
<evidence type="ECO:0000256" key="4">
    <source>
        <dbReference type="SAM" id="Phobius"/>
    </source>
</evidence>
<dbReference type="WBParaSite" id="PDA_v2.g14667.t1">
    <property type="protein sequence ID" value="PDA_v2.g14667.t1"/>
    <property type="gene ID" value="PDA_v2.g14667"/>
</dbReference>
<name>A0A914P9C7_9BILA</name>
<proteinExistence type="inferred from homology"/>
<evidence type="ECO:0000256" key="2">
    <source>
        <dbReference type="ARBA" id="ARBA00024195"/>
    </source>
</evidence>
<evidence type="ECO:0000313" key="6">
    <source>
        <dbReference type="Proteomes" id="UP000887578"/>
    </source>
</evidence>
<feature type="transmembrane region" description="Helical" evidence="4">
    <location>
        <begin position="335"/>
        <end position="356"/>
    </location>
</feature>
<keyword evidence="4" id="KW-0812">Transmembrane</keyword>
<dbReference type="Pfam" id="PF00089">
    <property type="entry name" value="Trypsin"/>
    <property type="match status" value="1"/>
</dbReference>
<feature type="region of interest" description="Disordered" evidence="3">
    <location>
        <begin position="268"/>
        <end position="299"/>
    </location>
</feature>
<accession>A0A914P9C7</accession>